<evidence type="ECO:0000313" key="2">
    <source>
        <dbReference type="EMBL" id="ASV74975.1"/>
    </source>
</evidence>
<evidence type="ECO:0000259" key="1">
    <source>
        <dbReference type="Pfam" id="PF00685"/>
    </source>
</evidence>
<evidence type="ECO:0000313" key="3">
    <source>
        <dbReference type="Proteomes" id="UP000215086"/>
    </source>
</evidence>
<dbReference type="AlphaFoldDB" id="A0A286RG97"/>
<dbReference type="SUPFAM" id="SSF52540">
    <property type="entry name" value="P-loop containing nucleoside triphosphate hydrolases"/>
    <property type="match status" value="1"/>
</dbReference>
<dbReference type="Proteomes" id="UP000215086">
    <property type="component" value="Chromosome"/>
</dbReference>
<dbReference type="InterPro" id="IPR000863">
    <property type="entry name" value="Sulfotransferase_dom"/>
</dbReference>
<accession>A0A286RG97</accession>
<dbReference type="Pfam" id="PF00685">
    <property type="entry name" value="Sulfotransfer_1"/>
    <property type="match status" value="1"/>
</dbReference>
<dbReference type="EMBL" id="CP018477">
    <property type="protein sequence ID" value="ASV74975.1"/>
    <property type="molecule type" value="Genomic_DNA"/>
</dbReference>
<gene>
    <name evidence="2" type="ORF">THTE_2373</name>
</gene>
<protein>
    <recommendedName>
        <fullName evidence="1">Sulfotransferase domain-containing protein</fullName>
    </recommendedName>
</protein>
<dbReference type="InterPro" id="IPR027417">
    <property type="entry name" value="P-loop_NTPase"/>
</dbReference>
<dbReference type="GO" id="GO:0008146">
    <property type="term" value="F:sulfotransferase activity"/>
    <property type="evidence" value="ECO:0007669"/>
    <property type="project" value="InterPro"/>
</dbReference>
<feature type="domain" description="Sulfotransferase" evidence="1">
    <location>
        <begin position="20"/>
        <end position="77"/>
    </location>
</feature>
<dbReference type="Gene3D" id="3.40.50.300">
    <property type="entry name" value="P-loop containing nucleotide triphosphate hydrolases"/>
    <property type="match status" value="1"/>
</dbReference>
<sequence length="109" mass="12649">MSPFEKACWLWSEINTFAIHFAQTIPESRYLLVRLEDLIADPNQQLQRLWVFLGLTFETHMLDQCLAVLSVKHNASKYPRSAYNELCSENRSLLWNLCGDTAKRLGYAP</sequence>
<reference evidence="2 3" key="1">
    <citation type="journal article" name="Front. Microbiol.">
        <title>Sugar Metabolism of the First Thermophilic Planctomycete Thermogutta terrifontis: Comparative Genomic and Transcriptomic Approaches.</title>
        <authorList>
            <person name="Elcheninov A.G."/>
            <person name="Menzel P."/>
            <person name="Gudbergsdottir S.R."/>
            <person name="Slesarev A.I."/>
            <person name="Kadnikov V.V."/>
            <person name="Krogh A."/>
            <person name="Bonch-Osmolovskaya E.A."/>
            <person name="Peng X."/>
            <person name="Kublanov I.V."/>
        </authorList>
    </citation>
    <scope>NUCLEOTIDE SEQUENCE [LARGE SCALE GENOMIC DNA]</scope>
    <source>
        <strain evidence="2 3">R1</strain>
    </source>
</reference>
<dbReference type="KEGG" id="ttf:THTE_2373"/>
<keyword evidence="3" id="KW-1185">Reference proteome</keyword>
<proteinExistence type="predicted"/>
<organism evidence="2 3">
    <name type="scientific">Thermogutta terrifontis</name>
    <dbReference type="NCBI Taxonomy" id="1331910"/>
    <lineage>
        <taxon>Bacteria</taxon>
        <taxon>Pseudomonadati</taxon>
        <taxon>Planctomycetota</taxon>
        <taxon>Planctomycetia</taxon>
        <taxon>Pirellulales</taxon>
        <taxon>Thermoguttaceae</taxon>
        <taxon>Thermogutta</taxon>
    </lineage>
</organism>
<name>A0A286RG97_9BACT</name>